<comment type="caution">
    <text evidence="1">The sequence shown here is derived from an EMBL/GenBank/DDBJ whole genome shotgun (WGS) entry which is preliminary data.</text>
</comment>
<organism evidence="1 2">
    <name type="scientific">Puccinia striiformis f. sp. tritici</name>
    <dbReference type="NCBI Taxonomy" id="168172"/>
    <lineage>
        <taxon>Eukaryota</taxon>
        <taxon>Fungi</taxon>
        <taxon>Dikarya</taxon>
        <taxon>Basidiomycota</taxon>
        <taxon>Pucciniomycotina</taxon>
        <taxon>Pucciniomycetes</taxon>
        <taxon>Pucciniales</taxon>
        <taxon>Pucciniaceae</taxon>
        <taxon>Puccinia</taxon>
    </lineage>
</organism>
<gene>
    <name evidence="1" type="ORF">MJO28_009614</name>
</gene>
<reference evidence="2" key="2">
    <citation type="journal article" date="2018" name="Mol. Plant Microbe Interact.">
        <title>Genome sequence resources for the wheat stripe rust pathogen (Puccinia striiformis f. sp. tritici) and the barley stripe rust pathogen (Puccinia striiformis f. sp. hordei).</title>
        <authorList>
            <person name="Xia C."/>
            <person name="Wang M."/>
            <person name="Yin C."/>
            <person name="Cornejo O.E."/>
            <person name="Hulbert S.H."/>
            <person name="Chen X."/>
        </authorList>
    </citation>
    <scope>NUCLEOTIDE SEQUENCE [LARGE SCALE GENOMIC DNA]</scope>
    <source>
        <strain evidence="2">93-210</strain>
    </source>
</reference>
<keyword evidence="2" id="KW-1185">Reference proteome</keyword>
<sequence length="178" mass="19901">LTIIRVKGSACSSYSLGETNLKRPTLSRMHATQVLLLCLIGMIGMDFGSAMVTNVKRSGSFPSSMCTATLKRSDHKNAARFNWLFWKTKHVTWQISYKQGAVERTPVTLFDDSQCSANFQVELKSCTIYQDPKFPKTSTYETEKHTSQPSPILAEGQTSKGYVEWTNCPSGMSVHVDF</sequence>
<feature type="non-terminal residue" evidence="1">
    <location>
        <position position="1"/>
    </location>
</feature>
<reference evidence="1 2" key="3">
    <citation type="journal article" date="2022" name="Microbiol. Spectr.">
        <title>Folding features and dynamics of 3D genome architecture in plant fungal pathogens.</title>
        <authorList>
            <person name="Xia C."/>
        </authorList>
    </citation>
    <scope>NUCLEOTIDE SEQUENCE [LARGE SCALE GENOMIC DNA]</scope>
    <source>
        <strain evidence="1 2">93-210</strain>
    </source>
</reference>
<evidence type="ECO:0000313" key="2">
    <source>
        <dbReference type="Proteomes" id="UP001060170"/>
    </source>
</evidence>
<proteinExistence type="predicted"/>
<accession>A0ACC0E844</accession>
<evidence type="ECO:0000313" key="1">
    <source>
        <dbReference type="EMBL" id="KAI7947706.1"/>
    </source>
</evidence>
<protein>
    <submittedName>
        <fullName evidence="1">Uncharacterized protein</fullName>
    </submittedName>
</protein>
<reference evidence="2" key="1">
    <citation type="journal article" date="2018" name="BMC Genomics">
        <title>Genomic insights into host adaptation between the wheat stripe rust pathogen (Puccinia striiformis f. sp. tritici) and the barley stripe rust pathogen (Puccinia striiformis f. sp. hordei).</title>
        <authorList>
            <person name="Xia C."/>
            <person name="Wang M."/>
            <person name="Yin C."/>
            <person name="Cornejo O.E."/>
            <person name="Hulbert S.H."/>
            <person name="Chen X."/>
        </authorList>
    </citation>
    <scope>NUCLEOTIDE SEQUENCE [LARGE SCALE GENOMIC DNA]</scope>
    <source>
        <strain evidence="2">93-210</strain>
    </source>
</reference>
<name>A0ACC0E844_9BASI</name>
<dbReference type="EMBL" id="CM045873">
    <property type="protein sequence ID" value="KAI7947706.1"/>
    <property type="molecule type" value="Genomic_DNA"/>
</dbReference>
<dbReference type="Proteomes" id="UP001060170">
    <property type="component" value="Chromosome 9"/>
</dbReference>